<organism evidence="2 3">
    <name type="scientific">Arthrobacter rhombi</name>
    <dbReference type="NCBI Taxonomy" id="71253"/>
    <lineage>
        <taxon>Bacteria</taxon>
        <taxon>Bacillati</taxon>
        <taxon>Actinomycetota</taxon>
        <taxon>Actinomycetes</taxon>
        <taxon>Micrococcales</taxon>
        <taxon>Micrococcaceae</taxon>
        <taxon>Arthrobacter</taxon>
    </lineage>
</organism>
<protein>
    <submittedName>
        <fullName evidence="2">Uncharacterized protein</fullName>
    </submittedName>
</protein>
<dbReference type="AlphaFoldDB" id="A0A1R4G9X5"/>
<keyword evidence="1" id="KW-0812">Transmembrane</keyword>
<reference evidence="2 3" key="1">
    <citation type="submission" date="2017-02" db="EMBL/GenBank/DDBJ databases">
        <authorList>
            <person name="Peterson S.W."/>
        </authorList>
    </citation>
    <scope>NUCLEOTIDE SEQUENCE [LARGE SCALE GENOMIC DNA]</scope>
    <source>
        <strain evidence="2 3">B Ar 00.02</strain>
    </source>
</reference>
<feature type="transmembrane region" description="Helical" evidence="1">
    <location>
        <begin position="49"/>
        <end position="66"/>
    </location>
</feature>
<evidence type="ECO:0000313" key="2">
    <source>
        <dbReference type="EMBL" id="SJM64867.1"/>
    </source>
</evidence>
<dbReference type="EMBL" id="FUHW01000032">
    <property type="protein sequence ID" value="SJM64867.1"/>
    <property type="molecule type" value="Genomic_DNA"/>
</dbReference>
<evidence type="ECO:0000313" key="3">
    <source>
        <dbReference type="Proteomes" id="UP000195913"/>
    </source>
</evidence>
<keyword evidence="1" id="KW-1133">Transmembrane helix</keyword>
<gene>
    <name evidence="2" type="ORF">FM101_08860</name>
</gene>
<sequence length="81" mass="9310">MREVRLDDVRESGPVEPGGIRRPQWRHQLWWALVFTAVAIALVGPEALFWMFLIAGVVGTMTVELVRWRRRRATVRGLAAQ</sequence>
<proteinExistence type="predicted"/>
<name>A0A1R4G9X5_9MICC</name>
<keyword evidence="3" id="KW-1185">Reference proteome</keyword>
<keyword evidence="1" id="KW-0472">Membrane</keyword>
<dbReference type="Proteomes" id="UP000195913">
    <property type="component" value="Unassembled WGS sequence"/>
</dbReference>
<feature type="transmembrane region" description="Helical" evidence="1">
    <location>
        <begin position="28"/>
        <end position="43"/>
    </location>
</feature>
<evidence type="ECO:0000256" key="1">
    <source>
        <dbReference type="SAM" id="Phobius"/>
    </source>
</evidence>
<accession>A0A1R4G9X5</accession>